<keyword evidence="15" id="KW-0325">Glycoprotein</keyword>
<evidence type="ECO:0000256" key="18">
    <source>
        <dbReference type="SAM" id="MobiDB-lite"/>
    </source>
</evidence>
<evidence type="ECO:0000256" key="15">
    <source>
        <dbReference type="ARBA" id="ARBA00023180"/>
    </source>
</evidence>
<dbReference type="GO" id="GO:0005886">
    <property type="term" value="C:plasma membrane"/>
    <property type="evidence" value="ECO:0007669"/>
    <property type="project" value="UniProtKB-SubCell"/>
</dbReference>
<feature type="transmembrane region" description="Helical" evidence="19">
    <location>
        <begin position="387"/>
        <end position="409"/>
    </location>
</feature>
<keyword evidence="8" id="KW-0677">Repeat</keyword>
<comment type="subcellular location">
    <subcellularLocation>
        <location evidence="1">Cell membrane</location>
        <topology evidence="1">Multi-pass membrane protein</topology>
    </subcellularLocation>
</comment>
<comment type="caution">
    <text evidence="21">The sequence shown here is derived from an EMBL/GenBank/DDBJ whole genome shotgun (WGS) entry which is preliminary data.</text>
</comment>
<feature type="region of interest" description="Disordered" evidence="18">
    <location>
        <begin position="1"/>
        <end position="47"/>
    </location>
</feature>
<evidence type="ECO:0000256" key="12">
    <source>
        <dbReference type="ARBA" id="ARBA00023053"/>
    </source>
</evidence>
<organism evidence="21 22">
    <name type="scientific">Pycnococcus provasolii</name>
    <dbReference type="NCBI Taxonomy" id="41880"/>
    <lineage>
        <taxon>Eukaryota</taxon>
        <taxon>Viridiplantae</taxon>
        <taxon>Chlorophyta</taxon>
        <taxon>Pseudoscourfieldiophyceae</taxon>
        <taxon>Pseudoscourfieldiales</taxon>
        <taxon>Pycnococcaceae</taxon>
        <taxon>Pycnococcus</taxon>
    </lineage>
</organism>
<evidence type="ECO:0000256" key="19">
    <source>
        <dbReference type="SAM" id="Phobius"/>
    </source>
</evidence>
<dbReference type="Pfam" id="PF01699">
    <property type="entry name" value="Na_Ca_ex"/>
    <property type="match status" value="1"/>
</dbReference>
<dbReference type="Gene3D" id="2.60.40.2030">
    <property type="match status" value="1"/>
</dbReference>
<dbReference type="GO" id="GO:0005432">
    <property type="term" value="F:calcium:sodium antiporter activity"/>
    <property type="evidence" value="ECO:0007669"/>
    <property type="project" value="InterPro"/>
</dbReference>
<evidence type="ECO:0000256" key="14">
    <source>
        <dbReference type="ARBA" id="ARBA00023136"/>
    </source>
</evidence>
<keyword evidence="3" id="KW-0813">Transport</keyword>
<feature type="compositionally biased region" description="Basic and acidic residues" evidence="18">
    <location>
        <begin position="11"/>
        <end position="31"/>
    </location>
</feature>
<evidence type="ECO:0000256" key="7">
    <source>
        <dbReference type="ARBA" id="ARBA00022729"/>
    </source>
</evidence>
<evidence type="ECO:0000313" key="21">
    <source>
        <dbReference type="EMBL" id="GHP04853.1"/>
    </source>
</evidence>
<dbReference type="InterPro" id="IPR004836">
    <property type="entry name" value="Na_Ca_Ex"/>
</dbReference>
<protein>
    <recommendedName>
        <fullName evidence="20">Calx-beta domain-containing protein</fullName>
    </recommendedName>
</protein>
<name>A0A830HEC0_9CHLO</name>
<evidence type="ECO:0000256" key="9">
    <source>
        <dbReference type="ARBA" id="ARBA00022837"/>
    </source>
</evidence>
<dbReference type="GO" id="GO:0046872">
    <property type="term" value="F:metal ion binding"/>
    <property type="evidence" value="ECO:0007669"/>
    <property type="project" value="UniProtKB-KW"/>
</dbReference>
<dbReference type="GO" id="GO:0007154">
    <property type="term" value="P:cell communication"/>
    <property type="evidence" value="ECO:0007669"/>
    <property type="project" value="InterPro"/>
</dbReference>
<evidence type="ECO:0000313" key="22">
    <source>
        <dbReference type="Proteomes" id="UP000660262"/>
    </source>
</evidence>
<feature type="transmembrane region" description="Helical" evidence="19">
    <location>
        <begin position="424"/>
        <end position="443"/>
    </location>
</feature>
<dbReference type="PRINTS" id="PR01259">
    <property type="entry name" value="NACAEXCHNGR"/>
</dbReference>
<dbReference type="SUPFAM" id="SSF141072">
    <property type="entry name" value="CalX-like"/>
    <property type="match status" value="1"/>
</dbReference>
<keyword evidence="22" id="KW-1185">Reference proteome</keyword>
<dbReference type="Proteomes" id="UP000660262">
    <property type="component" value="Unassembled WGS sequence"/>
</dbReference>
<evidence type="ECO:0000256" key="17">
    <source>
        <dbReference type="ARBA" id="ARBA00033667"/>
    </source>
</evidence>
<keyword evidence="6" id="KW-0479">Metal-binding</keyword>
<dbReference type="Pfam" id="PF03160">
    <property type="entry name" value="Calx-beta"/>
    <property type="match status" value="1"/>
</dbReference>
<evidence type="ECO:0000256" key="4">
    <source>
        <dbReference type="ARBA" id="ARBA00022475"/>
    </source>
</evidence>
<dbReference type="PANTHER" id="PTHR11878:SF65">
    <property type="entry name" value="NA_CA-EXCHANGE PROTEIN, ISOFORM G"/>
    <property type="match status" value="1"/>
</dbReference>
<dbReference type="InterPro" id="IPR038081">
    <property type="entry name" value="CalX-like_sf"/>
</dbReference>
<evidence type="ECO:0000256" key="3">
    <source>
        <dbReference type="ARBA" id="ARBA00022448"/>
    </source>
</evidence>
<dbReference type="PANTHER" id="PTHR11878">
    <property type="entry name" value="SODIUM/CALCIUM EXCHANGER"/>
    <property type="match status" value="1"/>
</dbReference>
<evidence type="ECO:0000256" key="1">
    <source>
        <dbReference type="ARBA" id="ARBA00004651"/>
    </source>
</evidence>
<evidence type="ECO:0000256" key="6">
    <source>
        <dbReference type="ARBA" id="ARBA00022723"/>
    </source>
</evidence>
<comment type="catalytic activity">
    <reaction evidence="17">
        <text>Ca(2+)(in) + 3 Na(+)(out) = Ca(2+)(out) + 3 Na(+)(in)</text>
        <dbReference type="Rhea" id="RHEA:69955"/>
        <dbReference type="ChEBI" id="CHEBI:29101"/>
        <dbReference type="ChEBI" id="CHEBI:29108"/>
    </reaction>
</comment>
<dbReference type="AlphaFoldDB" id="A0A830HEC0"/>
<feature type="compositionally biased region" description="Low complexity" evidence="18">
    <location>
        <begin position="34"/>
        <end position="43"/>
    </location>
</feature>
<comment type="similarity">
    <text evidence="2">Belongs to the Ca(2+):cation antiporter (CaCA) (TC 2.A.19) family. SLC8 subfamily.</text>
</comment>
<evidence type="ECO:0000256" key="8">
    <source>
        <dbReference type="ARBA" id="ARBA00022737"/>
    </source>
</evidence>
<evidence type="ECO:0000259" key="20">
    <source>
        <dbReference type="SMART" id="SM00237"/>
    </source>
</evidence>
<evidence type="ECO:0000256" key="13">
    <source>
        <dbReference type="ARBA" id="ARBA00023065"/>
    </source>
</evidence>
<keyword evidence="4" id="KW-1003">Cell membrane</keyword>
<evidence type="ECO:0000256" key="10">
    <source>
        <dbReference type="ARBA" id="ARBA00022860"/>
    </source>
</evidence>
<keyword evidence="16" id="KW-0739">Sodium transport</keyword>
<dbReference type="Gene3D" id="1.20.1420.30">
    <property type="entry name" value="NCX, central ion-binding region"/>
    <property type="match status" value="1"/>
</dbReference>
<dbReference type="InterPro" id="IPR003644">
    <property type="entry name" value="Calx_beta"/>
</dbReference>
<keyword evidence="10" id="KW-0112">Calmodulin-binding</keyword>
<keyword evidence="12" id="KW-0915">Sodium</keyword>
<evidence type="ECO:0000256" key="16">
    <source>
        <dbReference type="ARBA" id="ARBA00023201"/>
    </source>
</evidence>
<keyword evidence="14 19" id="KW-0472">Membrane</keyword>
<dbReference type="InterPro" id="IPR004837">
    <property type="entry name" value="NaCa_Exmemb"/>
</dbReference>
<evidence type="ECO:0000256" key="2">
    <source>
        <dbReference type="ARBA" id="ARBA00007489"/>
    </source>
</evidence>
<evidence type="ECO:0000256" key="5">
    <source>
        <dbReference type="ARBA" id="ARBA00022692"/>
    </source>
</evidence>
<proteinExistence type="inferred from homology"/>
<reference evidence="21" key="1">
    <citation type="submission" date="2020-10" db="EMBL/GenBank/DDBJ databases">
        <title>Unveiling of a novel bifunctional photoreceptor, Dualchrome1, isolated from a cosmopolitan green alga.</title>
        <authorList>
            <person name="Suzuki S."/>
            <person name="Kawachi M."/>
        </authorList>
    </citation>
    <scope>NUCLEOTIDE SEQUENCE</scope>
    <source>
        <strain evidence="21">NIES 2893</strain>
    </source>
</reference>
<keyword evidence="5 19" id="KW-0812">Transmembrane</keyword>
<dbReference type="GO" id="GO:0098703">
    <property type="term" value="P:calcium ion import across plasma membrane"/>
    <property type="evidence" value="ECO:0007669"/>
    <property type="project" value="TreeGrafter"/>
</dbReference>
<dbReference type="OrthoDB" id="2127281at2759"/>
<evidence type="ECO:0000256" key="11">
    <source>
        <dbReference type="ARBA" id="ARBA00022989"/>
    </source>
</evidence>
<accession>A0A830HEC0</accession>
<sequence length="475" mass="51179">MHFHVQLTLQSKDRKSVDAPDGAKEGTEENAKTPSSPASPASPLEGGGAVGVTATILPSDKKPAKMAVAELGVLSMANVEILDDDDPGMFEFNDRLTQVLDTENKLFLKVHRVQGNAGECTVDYFTTDGSARAGIDYEAASGTLKFEAGETEADIVVRIILRKEMIMSEERNFHVLLRKPTGMATLGRISTTIVKIVEDEELANLTDRVNESLVAAAERYSLPKSAEWIDQFKEAVVLGAAIGDDGQAEPLEFSDYMMHFLSIFWKVLFAFVPPTGIGRGWPTFVVSLMMIGAVTAIVKEFASLFGCAVGLKDSVTAITFVALGTSLPDTFASKQAACEADDADAAIGNVTGSNSVNVFLGLGIPWMMGTLYFLATNEAGGHYCVPAAGLVFSVVVFAVAALSCLALLYVRRIYFGGELGGETVSKWCSGIFLCFMWFFYVLLSSLKEYDHIDGLLSAKTYDSFGCSCDMSWSKC</sequence>
<keyword evidence="7" id="KW-0732">Signal</keyword>
<keyword evidence="13" id="KW-0406">Ion transport</keyword>
<dbReference type="InterPro" id="IPR051171">
    <property type="entry name" value="CaCA"/>
</dbReference>
<keyword evidence="9" id="KW-0106">Calcium</keyword>
<dbReference type="SMART" id="SM00237">
    <property type="entry name" value="Calx_beta"/>
    <property type="match status" value="1"/>
</dbReference>
<dbReference type="EMBL" id="BNJQ01000008">
    <property type="protein sequence ID" value="GHP04853.1"/>
    <property type="molecule type" value="Genomic_DNA"/>
</dbReference>
<keyword evidence="11 19" id="KW-1133">Transmembrane helix</keyword>
<gene>
    <name evidence="21" type="ORF">PPROV_000360500</name>
</gene>
<feature type="domain" description="Calx-beta" evidence="20">
    <location>
        <begin position="77"/>
        <end position="178"/>
    </location>
</feature>
<dbReference type="InterPro" id="IPR044880">
    <property type="entry name" value="NCX_ion-bd_dom_sf"/>
</dbReference>
<dbReference type="GO" id="GO:0005516">
    <property type="term" value="F:calmodulin binding"/>
    <property type="evidence" value="ECO:0007669"/>
    <property type="project" value="UniProtKB-KW"/>
</dbReference>
<feature type="transmembrane region" description="Helical" evidence="19">
    <location>
        <begin position="358"/>
        <end position="375"/>
    </location>
</feature>